<name>A0AAW0SEV2_SCYPA</name>
<dbReference type="EMBL" id="JARAKH010001192">
    <property type="protein sequence ID" value="KAK8373376.1"/>
    <property type="molecule type" value="Genomic_DNA"/>
</dbReference>
<comment type="caution">
    <text evidence="1">The sequence shown here is derived from an EMBL/GenBank/DDBJ whole genome shotgun (WGS) entry which is preliminary data.</text>
</comment>
<sequence>MDYVLCCSCGAKLTENSWDNFVNISIPLSEASQLVTILGHPHLMVQTLRNPADLAFDLVTVRSGLLRSGRGYLNQKPKPAQHTSKLPWRVSMDSF</sequence>
<keyword evidence="2" id="KW-1185">Reference proteome</keyword>
<reference evidence="1 2" key="1">
    <citation type="submission" date="2023-03" db="EMBL/GenBank/DDBJ databases">
        <title>High-quality genome of Scylla paramamosain provides insights in environmental adaptation.</title>
        <authorList>
            <person name="Zhang L."/>
        </authorList>
    </citation>
    <scope>NUCLEOTIDE SEQUENCE [LARGE SCALE GENOMIC DNA]</scope>
    <source>
        <strain evidence="1">LZ_2023a</strain>
        <tissue evidence="1">Muscle</tissue>
    </source>
</reference>
<dbReference type="AlphaFoldDB" id="A0AAW0SEV2"/>
<dbReference type="Proteomes" id="UP001487740">
    <property type="component" value="Unassembled WGS sequence"/>
</dbReference>
<proteinExistence type="predicted"/>
<protein>
    <submittedName>
        <fullName evidence="1">Uncharacterized protein</fullName>
    </submittedName>
</protein>
<accession>A0AAW0SEV2</accession>
<gene>
    <name evidence="1" type="ORF">O3P69_019936</name>
</gene>
<evidence type="ECO:0000313" key="1">
    <source>
        <dbReference type="EMBL" id="KAK8373376.1"/>
    </source>
</evidence>
<organism evidence="1 2">
    <name type="scientific">Scylla paramamosain</name>
    <name type="common">Mud crab</name>
    <dbReference type="NCBI Taxonomy" id="85552"/>
    <lineage>
        <taxon>Eukaryota</taxon>
        <taxon>Metazoa</taxon>
        <taxon>Ecdysozoa</taxon>
        <taxon>Arthropoda</taxon>
        <taxon>Crustacea</taxon>
        <taxon>Multicrustacea</taxon>
        <taxon>Malacostraca</taxon>
        <taxon>Eumalacostraca</taxon>
        <taxon>Eucarida</taxon>
        <taxon>Decapoda</taxon>
        <taxon>Pleocyemata</taxon>
        <taxon>Brachyura</taxon>
        <taxon>Eubrachyura</taxon>
        <taxon>Portunoidea</taxon>
        <taxon>Portunidae</taxon>
        <taxon>Portuninae</taxon>
        <taxon>Scylla</taxon>
    </lineage>
</organism>
<evidence type="ECO:0000313" key="2">
    <source>
        <dbReference type="Proteomes" id="UP001487740"/>
    </source>
</evidence>